<dbReference type="Proteomes" id="UP001057452">
    <property type="component" value="Chromosome 1"/>
</dbReference>
<accession>A0ACB9Y259</accession>
<proteinExistence type="predicted"/>
<name>A0ACB9Y259_CHAAC</name>
<organism evidence="1 2">
    <name type="scientific">Chaenocephalus aceratus</name>
    <name type="common">Blackfin icefish</name>
    <name type="synonym">Chaenichthys aceratus</name>
    <dbReference type="NCBI Taxonomy" id="36190"/>
    <lineage>
        <taxon>Eukaryota</taxon>
        <taxon>Metazoa</taxon>
        <taxon>Chordata</taxon>
        <taxon>Craniata</taxon>
        <taxon>Vertebrata</taxon>
        <taxon>Euteleostomi</taxon>
        <taxon>Actinopterygii</taxon>
        <taxon>Neopterygii</taxon>
        <taxon>Teleostei</taxon>
        <taxon>Neoteleostei</taxon>
        <taxon>Acanthomorphata</taxon>
        <taxon>Eupercaria</taxon>
        <taxon>Perciformes</taxon>
        <taxon>Notothenioidei</taxon>
        <taxon>Channichthyidae</taxon>
        <taxon>Chaenocephalus</taxon>
    </lineage>
</organism>
<keyword evidence="2" id="KW-1185">Reference proteome</keyword>
<protein>
    <submittedName>
        <fullName evidence="1">Uncharacterized protein</fullName>
    </submittedName>
</protein>
<evidence type="ECO:0000313" key="1">
    <source>
        <dbReference type="EMBL" id="KAI4833305.1"/>
    </source>
</evidence>
<feature type="non-terminal residue" evidence="1">
    <location>
        <position position="1"/>
    </location>
</feature>
<dbReference type="EMBL" id="CM043785">
    <property type="protein sequence ID" value="KAI4833305.1"/>
    <property type="molecule type" value="Genomic_DNA"/>
</dbReference>
<evidence type="ECO:0000313" key="2">
    <source>
        <dbReference type="Proteomes" id="UP001057452"/>
    </source>
</evidence>
<gene>
    <name evidence="1" type="ORF">KUCAC02_016213</name>
</gene>
<sequence>EREVAAVGARGPGLQKTSDPAGRLQGRSGWADSFLRQMREQTWLCLSYPAFVDVSENERIYRPSGPPTLIIHGLEKPPEGSK</sequence>
<reference evidence="1" key="1">
    <citation type="submission" date="2022-05" db="EMBL/GenBank/DDBJ databases">
        <title>Chromosome-level genome of Chaenocephalus aceratus.</title>
        <authorList>
            <person name="Park H."/>
        </authorList>
    </citation>
    <scope>NUCLEOTIDE SEQUENCE</scope>
    <source>
        <strain evidence="1">KU_202001</strain>
    </source>
</reference>
<comment type="caution">
    <text evidence="1">The sequence shown here is derived from an EMBL/GenBank/DDBJ whole genome shotgun (WGS) entry which is preliminary data.</text>
</comment>
<feature type="non-terminal residue" evidence="1">
    <location>
        <position position="82"/>
    </location>
</feature>